<organism evidence="1 2">
    <name type="scientific">Janthinobacterium agaricidamnosum NBRC 102515 = DSM 9628</name>
    <dbReference type="NCBI Taxonomy" id="1349767"/>
    <lineage>
        <taxon>Bacteria</taxon>
        <taxon>Pseudomonadati</taxon>
        <taxon>Pseudomonadota</taxon>
        <taxon>Betaproteobacteria</taxon>
        <taxon>Burkholderiales</taxon>
        <taxon>Oxalobacteraceae</taxon>
        <taxon>Janthinobacterium</taxon>
    </lineage>
</organism>
<dbReference type="STRING" id="1349767.GJA_3634"/>
<dbReference type="eggNOG" id="ENOG50319Y1">
    <property type="taxonomic scope" value="Bacteria"/>
</dbReference>
<evidence type="ECO:0000313" key="2">
    <source>
        <dbReference type="Proteomes" id="UP000027604"/>
    </source>
</evidence>
<evidence type="ECO:0000313" key="1">
    <source>
        <dbReference type="EMBL" id="CDG84249.1"/>
    </source>
</evidence>
<dbReference type="AlphaFoldDB" id="W0V5Z1"/>
<dbReference type="PATRIC" id="fig|1349767.4.peg.225"/>
<sequence>MATDRIDPIFLSSNHAGNQPELMLSAVLHLMSHYTARNADSGACLKLASVIERHLKALAGLPDLGPVLQATCQQLSEQWAGIVERDMPQAPKSSFLSRIMSAAKADKTSAIPAALL</sequence>
<dbReference type="KEGG" id="jag:GJA_3634"/>
<name>W0V5Z1_9BURK</name>
<dbReference type="Proteomes" id="UP000027604">
    <property type="component" value="Chromosome I"/>
</dbReference>
<dbReference type="RefSeq" id="WP_038494381.1">
    <property type="nucleotide sequence ID" value="NZ_BCTH01000089.1"/>
</dbReference>
<dbReference type="EMBL" id="HG322949">
    <property type="protein sequence ID" value="CDG84249.1"/>
    <property type="molecule type" value="Genomic_DNA"/>
</dbReference>
<proteinExistence type="predicted"/>
<dbReference type="HOGENOM" id="CLU_176188_0_0_4"/>
<protein>
    <submittedName>
        <fullName evidence="1">Uncharacterized protein</fullName>
    </submittedName>
</protein>
<accession>W0V5Z1</accession>
<reference evidence="1 2" key="1">
    <citation type="journal article" date="2015" name="Genome Announc.">
        <title>Genome Sequence of Mushroom Soft-Rot Pathogen Janthinobacterium agaricidamnosum.</title>
        <authorList>
            <person name="Graupner K."/>
            <person name="Lackner G."/>
            <person name="Hertweck C."/>
        </authorList>
    </citation>
    <scope>NUCLEOTIDE SEQUENCE [LARGE SCALE GENOMIC DNA]</scope>
    <source>
        <strain evidence="2">NBRC 102515 / DSM 9628</strain>
    </source>
</reference>
<dbReference type="OrthoDB" id="8776326at2"/>
<keyword evidence="2" id="KW-1185">Reference proteome</keyword>
<gene>
    <name evidence="1" type="ORF">GJA_3634</name>
</gene>